<keyword evidence="9" id="KW-0067">ATP-binding</keyword>
<dbReference type="RefSeq" id="WP_263541507.1">
    <property type="nucleotide sequence ID" value="NZ_JAOVZO020000018.1"/>
</dbReference>
<dbReference type="InterPro" id="IPR005467">
    <property type="entry name" value="His_kinase_dom"/>
</dbReference>
<dbReference type="InterPro" id="IPR003661">
    <property type="entry name" value="HisK_dim/P_dom"/>
</dbReference>
<dbReference type="InterPro" id="IPR050428">
    <property type="entry name" value="TCS_sensor_his_kinase"/>
</dbReference>
<keyword evidence="17" id="KW-1185">Reference proteome</keyword>
<evidence type="ECO:0000256" key="8">
    <source>
        <dbReference type="ARBA" id="ARBA00022777"/>
    </source>
</evidence>
<comment type="caution">
    <text evidence="16">The sequence shown here is derived from an EMBL/GenBank/DDBJ whole genome shotgun (WGS) entry which is preliminary data.</text>
</comment>
<keyword evidence="4" id="KW-0597">Phosphoprotein</keyword>
<dbReference type="SMART" id="SM00387">
    <property type="entry name" value="HATPase_c"/>
    <property type="match status" value="1"/>
</dbReference>
<keyword evidence="12 13" id="KW-0472">Membrane</keyword>
<accession>A0A9X3YLK9</accession>
<dbReference type="PROSITE" id="PS50109">
    <property type="entry name" value="HIS_KIN"/>
    <property type="match status" value="1"/>
</dbReference>
<dbReference type="EC" id="2.7.13.3" evidence="3"/>
<dbReference type="EMBL" id="JAOVZO020000018">
    <property type="protein sequence ID" value="MDC8013862.1"/>
    <property type="molecule type" value="Genomic_DNA"/>
</dbReference>
<keyword evidence="11" id="KW-0902">Two-component regulatory system</keyword>
<organism evidence="16 17">
    <name type="scientific">Tahibacter soli</name>
    <dbReference type="NCBI Taxonomy" id="2983605"/>
    <lineage>
        <taxon>Bacteria</taxon>
        <taxon>Pseudomonadati</taxon>
        <taxon>Pseudomonadota</taxon>
        <taxon>Gammaproteobacteria</taxon>
        <taxon>Lysobacterales</taxon>
        <taxon>Rhodanobacteraceae</taxon>
        <taxon>Tahibacter</taxon>
    </lineage>
</organism>
<evidence type="ECO:0000256" key="1">
    <source>
        <dbReference type="ARBA" id="ARBA00000085"/>
    </source>
</evidence>
<keyword evidence="5" id="KW-0808">Transferase</keyword>
<gene>
    <name evidence="16" type="ORF">OD750_015065</name>
</gene>
<comment type="catalytic activity">
    <reaction evidence="1">
        <text>ATP + protein L-histidine = ADP + protein N-phospho-L-histidine.</text>
        <dbReference type="EC" id="2.7.13.3"/>
    </reaction>
</comment>
<dbReference type="GO" id="GO:0005524">
    <property type="term" value="F:ATP binding"/>
    <property type="evidence" value="ECO:0007669"/>
    <property type="project" value="UniProtKB-KW"/>
</dbReference>
<dbReference type="Gene3D" id="3.30.565.10">
    <property type="entry name" value="Histidine kinase-like ATPase, C-terminal domain"/>
    <property type="match status" value="1"/>
</dbReference>
<evidence type="ECO:0000256" key="9">
    <source>
        <dbReference type="ARBA" id="ARBA00022840"/>
    </source>
</evidence>
<dbReference type="Pfam" id="PF02518">
    <property type="entry name" value="HATPase_c"/>
    <property type="match status" value="1"/>
</dbReference>
<evidence type="ECO:0000256" key="4">
    <source>
        <dbReference type="ARBA" id="ARBA00022553"/>
    </source>
</evidence>
<dbReference type="InterPro" id="IPR003594">
    <property type="entry name" value="HATPase_dom"/>
</dbReference>
<dbReference type="CDD" id="cd00082">
    <property type="entry name" value="HisKA"/>
    <property type="match status" value="1"/>
</dbReference>
<evidence type="ECO:0000256" key="10">
    <source>
        <dbReference type="ARBA" id="ARBA00022989"/>
    </source>
</evidence>
<feature type="domain" description="HAMP" evidence="15">
    <location>
        <begin position="204"/>
        <end position="255"/>
    </location>
</feature>
<proteinExistence type="predicted"/>
<evidence type="ECO:0000256" key="12">
    <source>
        <dbReference type="ARBA" id="ARBA00023136"/>
    </source>
</evidence>
<keyword evidence="10 13" id="KW-1133">Transmembrane helix</keyword>
<dbReference type="SUPFAM" id="SSF55874">
    <property type="entry name" value="ATPase domain of HSP90 chaperone/DNA topoisomerase II/histidine kinase"/>
    <property type="match status" value="1"/>
</dbReference>
<feature type="domain" description="Histidine kinase" evidence="14">
    <location>
        <begin position="263"/>
        <end position="470"/>
    </location>
</feature>
<dbReference type="PANTHER" id="PTHR45436">
    <property type="entry name" value="SENSOR HISTIDINE KINASE YKOH"/>
    <property type="match status" value="1"/>
</dbReference>
<dbReference type="CDD" id="cd16954">
    <property type="entry name" value="HATPase_PhoQ-like"/>
    <property type="match status" value="1"/>
</dbReference>
<evidence type="ECO:0000256" key="2">
    <source>
        <dbReference type="ARBA" id="ARBA00004370"/>
    </source>
</evidence>
<dbReference type="GO" id="GO:0005886">
    <property type="term" value="C:plasma membrane"/>
    <property type="evidence" value="ECO:0007669"/>
    <property type="project" value="TreeGrafter"/>
</dbReference>
<keyword evidence="7" id="KW-0547">Nucleotide-binding</keyword>
<dbReference type="Gene3D" id="1.10.287.130">
    <property type="match status" value="1"/>
</dbReference>
<evidence type="ECO:0000256" key="3">
    <source>
        <dbReference type="ARBA" id="ARBA00012438"/>
    </source>
</evidence>
<dbReference type="PROSITE" id="PS50885">
    <property type="entry name" value="HAMP"/>
    <property type="match status" value="1"/>
</dbReference>
<evidence type="ECO:0000313" key="16">
    <source>
        <dbReference type="EMBL" id="MDC8013862.1"/>
    </source>
</evidence>
<dbReference type="PRINTS" id="PR00344">
    <property type="entry name" value="BCTRLSENSOR"/>
</dbReference>
<evidence type="ECO:0000256" key="6">
    <source>
        <dbReference type="ARBA" id="ARBA00022692"/>
    </source>
</evidence>
<evidence type="ECO:0000256" key="5">
    <source>
        <dbReference type="ARBA" id="ARBA00022679"/>
    </source>
</evidence>
<comment type="subcellular location">
    <subcellularLocation>
        <location evidence="2">Membrane</location>
    </subcellularLocation>
</comment>
<dbReference type="InterPro" id="IPR058619">
    <property type="entry name" value="PhoQ/CarS-like_HATPase"/>
</dbReference>
<evidence type="ECO:0000313" key="17">
    <source>
        <dbReference type="Proteomes" id="UP001139971"/>
    </source>
</evidence>
<dbReference type="InterPro" id="IPR036890">
    <property type="entry name" value="HATPase_C_sf"/>
</dbReference>
<dbReference type="GO" id="GO:0000155">
    <property type="term" value="F:phosphorelay sensor kinase activity"/>
    <property type="evidence" value="ECO:0007669"/>
    <property type="project" value="InterPro"/>
</dbReference>
<evidence type="ECO:0000259" key="15">
    <source>
        <dbReference type="PROSITE" id="PS50885"/>
    </source>
</evidence>
<dbReference type="SUPFAM" id="SSF47384">
    <property type="entry name" value="Homodimeric domain of signal transducing histidine kinase"/>
    <property type="match status" value="1"/>
</dbReference>
<dbReference type="InterPro" id="IPR036097">
    <property type="entry name" value="HisK_dim/P_sf"/>
</dbReference>
<dbReference type="AlphaFoldDB" id="A0A9X3YLK9"/>
<dbReference type="InterPro" id="IPR004358">
    <property type="entry name" value="Sig_transdc_His_kin-like_C"/>
</dbReference>
<sequence length="470" mass="51722">MRSVKSMKASMAARRPLSLQARSTLAAGAALAAFLGVTGFALDRAYYEATVAALRDRLQSYIYAYLAGSDVPRGTKLLPPETLPDPEFNRPGSGLYAVILGGADGALRWESPSSLGRDLPFVAQLPVGETRFEGPVETAVGRMFVLSQGVSWEVDERKPTALTLYVAESEQQFHRQVAAFRRTLARWLGALAVVLLLLQIALLRWGLSPLRRVVRDVDSVMNGDAERLSGAYPPELDRLTASLNELIEFGSEQLARYRNTMSDLAHSLKTPLAVMRSELDSAGDEDSLRQTVASQTQRMHDIVAYQLSRATASRHQVFSTPLALDVAAEGIVTSLEKVYASKRILCEFEIDSDARFFGARGDLMELLGNLLENAFKWADRRVLFTAHVLKAPRMRRAGVELRVEDDGPGIPQEKVEHVLRRGVRGDERVQGHGIGLAIVQDIVKGYRGTMSVRKSETLGGALFVLRFEAV</sequence>
<keyword evidence="8 16" id="KW-0418">Kinase</keyword>
<evidence type="ECO:0000256" key="7">
    <source>
        <dbReference type="ARBA" id="ARBA00022741"/>
    </source>
</evidence>
<dbReference type="Proteomes" id="UP001139971">
    <property type="component" value="Unassembled WGS sequence"/>
</dbReference>
<reference evidence="16" key="1">
    <citation type="submission" date="2023-02" db="EMBL/GenBank/DDBJ databases">
        <title>Tahibacter soli sp. nov. isolated from soil.</title>
        <authorList>
            <person name="Baek J.H."/>
            <person name="Lee J.K."/>
            <person name="Choi D.G."/>
            <person name="Jeon C.O."/>
        </authorList>
    </citation>
    <scope>NUCLEOTIDE SEQUENCE</scope>
    <source>
        <strain evidence="16">BL</strain>
    </source>
</reference>
<name>A0A9X3YLK9_9GAMM</name>
<evidence type="ECO:0000256" key="11">
    <source>
        <dbReference type="ARBA" id="ARBA00023012"/>
    </source>
</evidence>
<dbReference type="InterPro" id="IPR003660">
    <property type="entry name" value="HAMP_dom"/>
</dbReference>
<feature type="transmembrane region" description="Helical" evidence="13">
    <location>
        <begin position="184"/>
        <end position="205"/>
    </location>
</feature>
<evidence type="ECO:0000256" key="13">
    <source>
        <dbReference type="SAM" id="Phobius"/>
    </source>
</evidence>
<protein>
    <recommendedName>
        <fullName evidence="3">histidine kinase</fullName>
        <ecNumber evidence="3">2.7.13.3</ecNumber>
    </recommendedName>
</protein>
<evidence type="ECO:0000259" key="14">
    <source>
        <dbReference type="PROSITE" id="PS50109"/>
    </source>
</evidence>
<dbReference type="PANTHER" id="PTHR45436:SF4">
    <property type="entry name" value="SENSOR PROTEIN PHOQ"/>
    <property type="match status" value="1"/>
</dbReference>
<keyword evidence="6 13" id="KW-0812">Transmembrane</keyword>